<feature type="compositionally biased region" description="Polar residues" evidence="1">
    <location>
        <begin position="26"/>
        <end position="43"/>
    </location>
</feature>
<name>A0A6A6Q5X7_9PEZI</name>
<feature type="region of interest" description="Disordered" evidence="1">
    <location>
        <begin position="1"/>
        <end position="46"/>
    </location>
</feature>
<dbReference type="GeneID" id="54476065"/>
<keyword evidence="3" id="KW-1185">Reference proteome</keyword>
<dbReference type="RefSeq" id="XP_033594040.1">
    <property type="nucleotide sequence ID" value="XM_033735063.1"/>
</dbReference>
<feature type="compositionally biased region" description="Basic residues" evidence="1">
    <location>
        <begin position="178"/>
        <end position="187"/>
    </location>
</feature>
<accession>A0A6A6Q5X7</accession>
<dbReference type="EMBL" id="MU001631">
    <property type="protein sequence ID" value="KAF2487471.1"/>
    <property type="molecule type" value="Genomic_DNA"/>
</dbReference>
<proteinExistence type="predicted"/>
<feature type="compositionally biased region" description="Basic and acidic residues" evidence="1">
    <location>
        <begin position="216"/>
        <end position="228"/>
    </location>
</feature>
<protein>
    <submittedName>
        <fullName evidence="2">Uncharacterized protein</fullName>
    </submittedName>
</protein>
<feature type="region of interest" description="Disordered" evidence="1">
    <location>
        <begin position="65"/>
        <end position="244"/>
    </location>
</feature>
<sequence>MSAAEMRVRSTKYKQQMRCDGGRLSAETTPEISNSNPNSTSDQPGLHLHHIMVTATRSRCYERDANDDDFYDHRPAKRRRVQEKPLPPACPSYASPSSNKRVDTTNDLGTAVTQPVPTQLLTPTSSTPTPSSARISASSAPKDTRKRKLSSPQVCSASPRAGALSAPTYDSIISSRASRPKRSNTRKQRGDPDENGKPSSVEKLEETTILEGNTTRVRDEALSARDTRNLSSAMGKSHESTLPRNDIARSSVAQDHFELPASASPTPSAPCTRPEHVYDIYDPNFGEEVRLAYKINSLGQSCRVRKYGAEVAEAWKRGSTPDEAREQWRVEAARQLAEAEEISDSD</sequence>
<gene>
    <name evidence="2" type="ORF">BDY17DRAFT_306853</name>
</gene>
<dbReference type="AlphaFoldDB" id="A0A6A6Q5X7"/>
<organism evidence="2 3">
    <name type="scientific">Neohortaea acidophila</name>
    <dbReference type="NCBI Taxonomy" id="245834"/>
    <lineage>
        <taxon>Eukaryota</taxon>
        <taxon>Fungi</taxon>
        <taxon>Dikarya</taxon>
        <taxon>Ascomycota</taxon>
        <taxon>Pezizomycotina</taxon>
        <taxon>Dothideomycetes</taxon>
        <taxon>Dothideomycetidae</taxon>
        <taxon>Mycosphaerellales</taxon>
        <taxon>Teratosphaeriaceae</taxon>
        <taxon>Neohortaea</taxon>
    </lineage>
</organism>
<dbReference type="Proteomes" id="UP000799767">
    <property type="component" value="Unassembled WGS sequence"/>
</dbReference>
<evidence type="ECO:0000256" key="1">
    <source>
        <dbReference type="SAM" id="MobiDB-lite"/>
    </source>
</evidence>
<feature type="compositionally biased region" description="Low complexity" evidence="1">
    <location>
        <begin position="112"/>
        <end position="141"/>
    </location>
</feature>
<feature type="compositionally biased region" description="Basic and acidic residues" evidence="1">
    <location>
        <begin position="188"/>
        <end position="206"/>
    </location>
</feature>
<evidence type="ECO:0000313" key="3">
    <source>
        <dbReference type="Proteomes" id="UP000799767"/>
    </source>
</evidence>
<evidence type="ECO:0000313" key="2">
    <source>
        <dbReference type="EMBL" id="KAF2487471.1"/>
    </source>
</evidence>
<reference evidence="2" key="1">
    <citation type="journal article" date="2020" name="Stud. Mycol.">
        <title>101 Dothideomycetes genomes: a test case for predicting lifestyles and emergence of pathogens.</title>
        <authorList>
            <person name="Haridas S."/>
            <person name="Albert R."/>
            <person name="Binder M."/>
            <person name="Bloem J."/>
            <person name="Labutti K."/>
            <person name="Salamov A."/>
            <person name="Andreopoulos B."/>
            <person name="Baker S."/>
            <person name="Barry K."/>
            <person name="Bills G."/>
            <person name="Bluhm B."/>
            <person name="Cannon C."/>
            <person name="Castanera R."/>
            <person name="Culley D."/>
            <person name="Daum C."/>
            <person name="Ezra D."/>
            <person name="Gonzalez J."/>
            <person name="Henrissat B."/>
            <person name="Kuo A."/>
            <person name="Liang C."/>
            <person name="Lipzen A."/>
            <person name="Lutzoni F."/>
            <person name="Magnuson J."/>
            <person name="Mondo S."/>
            <person name="Nolan M."/>
            <person name="Ohm R."/>
            <person name="Pangilinan J."/>
            <person name="Park H.-J."/>
            <person name="Ramirez L."/>
            <person name="Alfaro M."/>
            <person name="Sun H."/>
            <person name="Tritt A."/>
            <person name="Yoshinaga Y."/>
            <person name="Zwiers L.-H."/>
            <person name="Turgeon B."/>
            <person name="Goodwin S."/>
            <person name="Spatafora J."/>
            <person name="Crous P."/>
            <person name="Grigoriev I."/>
        </authorList>
    </citation>
    <scope>NUCLEOTIDE SEQUENCE</scope>
    <source>
        <strain evidence="2">CBS 113389</strain>
    </source>
</reference>
<dbReference type="OrthoDB" id="3650608at2759"/>